<comment type="caution">
    <text evidence="2">The sequence shown here is derived from an EMBL/GenBank/DDBJ whole genome shotgun (WGS) entry which is preliminary data.</text>
</comment>
<feature type="coiled-coil region" evidence="1">
    <location>
        <begin position="136"/>
        <end position="174"/>
    </location>
</feature>
<dbReference type="OrthoDB" id="204360at2157"/>
<dbReference type="InterPro" id="IPR055542">
    <property type="entry name" value="DUF7118"/>
</dbReference>
<protein>
    <submittedName>
        <fullName evidence="2">Uncharacterized protein</fullName>
    </submittedName>
</protein>
<dbReference type="AlphaFoldDB" id="A0A830F898"/>
<dbReference type="Proteomes" id="UP000628840">
    <property type="component" value="Unassembled WGS sequence"/>
</dbReference>
<name>A0A830F898_9EURY</name>
<accession>A0A830F898</accession>
<dbReference type="Pfam" id="PF23432">
    <property type="entry name" value="DUF7118"/>
    <property type="match status" value="1"/>
</dbReference>
<reference evidence="2 3" key="1">
    <citation type="journal article" date="2019" name="Int. J. Syst. Evol. Microbiol.">
        <title>The Global Catalogue of Microorganisms (GCM) 10K type strain sequencing project: providing services to taxonomists for standard genome sequencing and annotation.</title>
        <authorList>
            <consortium name="The Broad Institute Genomics Platform"/>
            <consortium name="The Broad Institute Genome Sequencing Center for Infectious Disease"/>
            <person name="Wu L."/>
            <person name="Ma J."/>
        </authorList>
    </citation>
    <scope>NUCLEOTIDE SEQUENCE [LARGE SCALE GENOMIC DNA]</scope>
    <source>
        <strain evidence="2 3">JCM 19585</strain>
    </source>
</reference>
<dbReference type="RefSeq" id="WP_188880146.1">
    <property type="nucleotide sequence ID" value="NZ_BMPF01000001.1"/>
</dbReference>
<evidence type="ECO:0000313" key="2">
    <source>
        <dbReference type="EMBL" id="GGL28929.1"/>
    </source>
</evidence>
<evidence type="ECO:0000313" key="3">
    <source>
        <dbReference type="Proteomes" id="UP000628840"/>
    </source>
</evidence>
<keyword evidence="3" id="KW-1185">Reference proteome</keyword>
<gene>
    <name evidence="2" type="ORF">GCM10009037_10820</name>
</gene>
<dbReference type="EMBL" id="BMPF01000001">
    <property type="protein sequence ID" value="GGL28929.1"/>
    <property type="molecule type" value="Genomic_DNA"/>
</dbReference>
<keyword evidence="1" id="KW-0175">Coiled coil</keyword>
<feature type="coiled-coil region" evidence="1">
    <location>
        <begin position="16"/>
        <end position="43"/>
    </location>
</feature>
<proteinExistence type="predicted"/>
<sequence length="382" mass="42258">MSDATHAADAAHDVDAEAAIDRLRDARAERDAAEDAVEEHGERALERLREHHEAALRLLRTYEGSATGSGDFQAYIEFESEVADLVESVDDGLPRADAFDDYDDVLDKRRVTESDFERAREVLEPVADLVARLDEREAARDAYRNARKAARDARDALEDEIERLERVARLADADPDAPVAELREPVEAYDTAARAAVEDRLGAWPARDVLAWLDSLGAFPLVDAPRVPPELLTYVREHDAGAKPVDDLLDHADESVSKLDHYVADPTELKRVVGANSSYLRRLDGGFLTLGWPPDPADVLRYRADELVSALDRIDADDAIACLREVQALARRERYATLREAAVAREELSDAERERVAAGTVADDLAAARAARDDVEDALDAY</sequence>
<organism evidence="2 3">
    <name type="scientific">Halarchaeum grantii</name>
    <dbReference type="NCBI Taxonomy" id="1193105"/>
    <lineage>
        <taxon>Archaea</taxon>
        <taxon>Methanobacteriati</taxon>
        <taxon>Methanobacteriota</taxon>
        <taxon>Stenosarchaea group</taxon>
        <taxon>Halobacteria</taxon>
        <taxon>Halobacteriales</taxon>
        <taxon>Halobacteriaceae</taxon>
    </lineage>
</organism>
<evidence type="ECO:0000256" key="1">
    <source>
        <dbReference type="SAM" id="Coils"/>
    </source>
</evidence>